<dbReference type="Proteomes" id="UP000182248">
    <property type="component" value="Unassembled WGS sequence"/>
</dbReference>
<protein>
    <recommendedName>
        <fullName evidence="4">Transposase</fullName>
    </recommendedName>
</protein>
<organism evidence="2 3">
    <name type="scientific">Sinomicrobium oceani</name>
    <dbReference type="NCBI Taxonomy" id="1150368"/>
    <lineage>
        <taxon>Bacteria</taxon>
        <taxon>Pseudomonadati</taxon>
        <taxon>Bacteroidota</taxon>
        <taxon>Flavobacteriia</taxon>
        <taxon>Flavobacteriales</taxon>
        <taxon>Flavobacteriaceae</taxon>
        <taxon>Sinomicrobium</taxon>
    </lineage>
</organism>
<dbReference type="NCBIfam" id="NF047593">
    <property type="entry name" value="IS66_ISAeme5_TnpA"/>
    <property type="match status" value="1"/>
</dbReference>
<keyword evidence="3" id="KW-1185">Reference proteome</keyword>
<evidence type="ECO:0000313" key="3">
    <source>
        <dbReference type="Proteomes" id="UP000182248"/>
    </source>
</evidence>
<reference evidence="2 3" key="1">
    <citation type="submission" date="2016-11" db="EMBL/GenBank/DDBJ databases">
        <authorList>
            <person name="Jaros S."/>
            <person name="Januszkiewicz K."/>
            <person name="Wedrychowicz H."/>
        </authorList>
    </citation>
    <scope>NUCLEOTIDE SEQUENCE [LARGE SCALE GENOMIC DNA]</scope>
    <source>
        <strain evidence="2 3">CGMCC 1.12145</strain>
    </source>
</reference>
<evidence type="ECO:0000256" key="1">
    <source>
        <dbReference type="SAM" id="MobiDB-lite"/>
    </source>
</evidence>
<feature type="region of interest" description="Disordered" evidence="1">
    <location>
        <begin position="50"/>
        <end position="77"/>
    </location>
</feature>
<evidence type="ECO:0000313" key="2">
    <source>
        <dbReference type="EMBL" id="SFW32854.1"/>
    </source>
</evidence>
<proteinExistence type="predicted"/>
<name>A0A1K1NEL0_9FLAO</name>
<dbReference type="RefSeq" id="WP_072316386.1">
    <property type="nucleotide sequence ID" value="NZ_FPJE01000005.1"/>
</dbReference>
<dbReference type="AlphaFoldDB" id="A0A1K1NEL0"/>
<sequence length="97" mass="10785">MSKTTNYKRMERLVNEYRQSGQGQAAFAQAHGITESKLYYWLRKLGEPTSGKAESATEKPSGFIPITAPQPPSDDSTSMIIRLGRDITIEIPVSCLH</sequence>
<evidence type="ECO:0008006" key="4">
    <source>
        <dbReference type="Google" id="ProtNLM"/>
    </source>
</evidence>
<gene>
    <name evidence="2" type="ORF">SAMN02927921_01109</name>
</gene>
<dbReference type="STRING" id="1150368.SAMN02927921_01109"/>
<dbReference type="EMBL" id="FPJE01000005">
    <property type="protein sequence ID" value="SFW32854.1"/>
    <property type="molecule type" value="Genomic_DNA"/>
</dbReference>
<dbReference type="OrthoDB" id="1444111at2"/>
<accession>A0A1K1NEL0</accession>